<accession>A0A0F9P5E5</accession>
<feature type="transmembrane region" description="Helical" evidence="7">
    <location>
        <begin position="174"/>
        <end position="193"/>
    </location>
</feature>
<reference evidence="8" key="1">
    <citation type="journal article" date="2015" name="Nature">
        <title>Complex archaea that bridge the gap between prokaryotes and eukaryotes.</title>
        <authorList>
            <person name="Spang A."/>
            <person name="Saw J.H."/>
            <person name="Jorgensen S.L."/>
            <person name="Zaremba-Niedzwiedzka K."/>
            <person name="Martijn J."/>
            <person name="Lind A.E."/>
            <person name="van Eijk R."/>
            <person name="Schleper C."/>
            <person name="Guy L."/>
            <person name="Ettema T.J."/>
        </authorList>
    </citation>
    <scope>NUCLEOTIDE SEQUENCE</scope>
</reference>
<evidence type="ECO:0000256" key="4">
    <source>
        <dbReference type="ARBA" id="ARBA00022692"/>
    </source>
</evidence>
<organism evidence="8">
    <name type="scientific">marine sediment metagenome</name>
    <dbReference type="NCBI Taxonomy" id="412755"/>
    <lineage>
        <taxon>unclassified sequences</taxon>
        <taxon>metagenomes</taxon>
        <taxon>ecological metagenomes</taxon>
    </lineage>
</organism>
<feature type="transmembrane region" description="Helical" evidence="7">
    <location>
        <begin position="355"/>
        <end position="372"/>
    </location>
</feature>
<keyword evidence="2" id="KW-1003">Cell membrane</keyword>
<feature type="transmembrane region" description="Helical" evidence="7">
    <location>
        <begin position="122"/>
        <end position="139"/>
    </location>
</feature>
<evidence type="ECO:0000313" key="8">
    <source>
        <dbReference type="EMBL" id="KKN27080.1"/>
    </source>
</evidence>
<keyword evidence="4 7" id="KW-0812">Transmembrane</keyword>
<evidence type="ECO:0000256" key="2">
    <source>
        <dbReference type="ARBA" id="ARBA00022475"/>
    </source>
</evidence>
<name>A0A0F9P5E5_9ZZZZ</name>
<feature type="transmembrane region" description="Helical" evidence="7">
    <location>
        <begin position="446"/>
        <end position="465"/>
    </location>
</feature>
<feature type="transmembrane region" description="Helical" evidence="7">
    <location>
        <begin position="199"/>
        <end position="219"/>
    </location>
</feature>
<dbReference type="EMBL" id="LAZR01002669">
    <property type="protein sequence ID" value="KKN27080.1"/>
    <property type="molecule type" value="Genomic_DNA"/>
</dbReference>
<evidence type="ECO:0000256" key="6">
    <source>
        <dbReference type="ARBA" id="ARBA00023136"/>
    </source>
</evidence>
<comment type="subcellular location">
    <subcellularLocation>
        <location evidence="1">Cell membrane</location>
        <topology evidence="1">Multi-pass membrane protein</topology>
    </subcellularLocation>
</comment>
<gene>
    <name evidence="8" type="ORF">LCGC14_0868270</name>
</gene>
<dbReference type="GO" id="GO:0016758">
    <property type="term" value="F:hexosyltransferase activity"/>
    <property type="evidence" value="ECO:0007669"/>
    <property type="project" value="InterPro"/>
</dbReference>
<sequence>MRRARIGVYILVAVALIAPILQFQHSTVERLNRIEGKRHKGALARWQPAVRGFWAGHNIYAKEETAPHRLHPNMPFVVILLTPLTALPAAQMGLALNIAKLAAIVASILMLASLAAHHRQKVYDWVLALGFGWVYLSILSDVQHGNTNVFVMFLVVLHLWLYRRGSDLGAGAALAAAICLKMTPALFVLYWLYQRNWRLVAYTAAAGVVFVVGVPAAVVGVDRYVLLMRTWLNNLIIPGLVRGAWYPIHVNQSLSGMVSRLFLGGAEGDAFYNPDDYLHYGDQPMSGYVTVAALSANTVRWMLRAGQVAIVGLMAWGIGWRRLARDDGRRLLHFGIVTLGMMLLNQRTWTHHGTVLLVAAVALWQAIGFGLMSRRVRACCLWAMLGVLAITWTTASDIFRLYARLTGDAERFGELTINVEKLHRNIKPETMEFGELWADVADAYGPQFWCFAAMLAVSIILARILRKGDSPYAAERQKLSAAIPPAR</sequence>
<evidence type="ECO:0008006" key="9">
    <source>
        <dbReference type="Google" id="ProtNLM"/>
    </source>
</evidence>
<keyword evidence="6 7" id="KW-0472">Membrane</keyword>
<feature type="transmembrane region" description="Helical" evidence="7">
    <location>
        <begin position="98"/>
        <end position="115"/>
    </location>
</feature>
<proteinExistence type="predicted"/>
<feature type="transmembrane region" description="Helical" evidence="7">
    <location>
        <begin position="6"/>
        <end position="23"/>
    </location>
</feature>
<evidence type="ECO:0000256" key="7">
    <source>
        <dbReference type="SAM" id="Phobius"/>
    </source>
</evidence>
<protein>
    <recommendedName>
        <fullName evidence="9">DUF2029 domain-containing protein</fullName>
    </recommendedName>
</protein>
<dbReference type="InterPro" id="IPR018584">
    <property type="entry name" value="GT87"/>
</dbReference>
<keyword evidence="5 7" id="KW-1133">Transmembrane helix</keyword>
<evidence type="ECO:0000256" key="3">
    <source>
        <dbReference type="ARBA" id="ARBA00022679"/>
    </source>
</evidence>
<evidence type="ECO:0000256" key="5">
    <source>
        <dbReference type="ARBA" id="ARBA00022989"/>
    </source>
</evidence>
<feature type="transmembrane region" description="Helical" evidence="7">
    <location>
        <begin position="379"/>
        <end position="403"/>
    </location>
</feature>
<dbReference type="GO" id="GO:0005886">
    <property type="term" value="C:plasma membrane"/>
    <property type="evidence" value="ECO:0007669"/>
    <property type="project" value="UniProtKB-SubCell"/>
</dbReference>
<dbReference type="AlphaFoldDB" id="A0A0F9P5E5"/>
<evidence type="ECO:0000256" key="1">
    <source>
        <dbReference type="ARBA" id="ARBA00004651"/>
    </source>
</evidence>
<dbReference type="Pfam" id="PF09594">
    <property type="entry name" value="GT87"/>
    <property type="match status" value="1"/>
</dbReference>
<keyword evidence="3" id="KW-0808">Transferase</keyword>
<comment type="caution">
    <text evidence="8">The sequence shown here is derived from an EMBL/GenBank/DDBJ whole genome shotgun (WGS) entry which is preliminary data.</text>
</comment>